<name>A0A2T4CJS2_TRILO</name>
<accession>A0A2T4CJS2</accession>
<sequence length="137" mass="15136">MLWPATRTVLLIPAQACMPAASKEHRITRGVRGQGKILQPQLGQRHSPRSVAGVQDWVVVDVPYCASWSSRQGHWPATRFRHAGRELLPLAVHTNFVPMLMLGSNMCSGASAREGERPRGWPQSWPQTGNKLGVPEP</sequence>
<reference evidence="2 3" key="1">
    <citation type="submission" date="2016-07" db="EMBL/GenBank/DDBJ databases">
        <title>Multiple horizontal gene transfer events from other fungi enriched the ability of initially mycotrophic Trichoderma (Ascomycota) to feed on dead plant biomass.</title>
        <authorList>
            <consortium name="DOE Joint Genome Institute"/>
            <person name="Aerts A."/>
            <person name="Atanasova L."/>
            <person name="Chenthamara K."/>
            <person name="Zhang J."/>
            <person name="Grujic M."/>
            <person name="Henrissat B."/>
            <person name="Kuo A."/>
            <person name="Salamov A."/>
            <person name="Lipzen A."/>
            <person name="Labutti K."/>
            <person name="Barry K."/>
            <person name="Miao Y."/>
            <person name="Rahimi M.J."/>
            <person name="Shen Q."/>
            <person name="Grigoriev I.V."/>
            <person name="Kubicek C.P."/>
            <person name="Druzhinina I.S."/>
        </authorList>
    </citation>
    <scope>NUCLEOTIDE SEQUENCE [LARGE SCALE GENOMIC DNA]</scope>
    <source>
        <strain evidence="2 3">ATCC 18648</strain>
    </source>
</reference>
<dbReference type="AlphaFoldDB" id="A0A2T4CJS2"/>
<keyword evidence="3" id="KW-1185">Reference proteome</keyword>
<feature type="region of interest" description="Disordered" evidence="1">
    <location>
        <begin position="109"/>
        <end position="137"/>
    </location>
</feature>
<evidence type="ECO:0000313" key="2">
    <source>
        <dbReference type="EMBL" id="PTB81827.1"/>
    </source>
</evidence>
<dbReference type="EMBL" id="KZ679126">
    <property type="protein sequence ID" value="PTB81827.1"/>
    <property type="molecule type" value="Genomic_DNA"/>
</dbReference>
<protein>
    <submittedName>
        <fullName evidence="2">Uncharacterized protein</fullName>
    </submittedName>
</protein>
<dbReference type="Proteomes" id="UP000240760">
    <property type="component" value="Unassembled WGS sequence"/>
</dbReference>
<evidence type="ECO:0000256" key="1">
    <source>
        <dbReference type="SAM" id="MobiDB-lite"/>
    </source>
</evidence>
<organism evidence="2 3">
    <name type="scientific">Trichoderma longibrachiatum ATCC 18648</name>
    <dbReference type="NCBI Taxonomy" id="983965"/>
    <lineage>
        <taxon>Eukaryota</taxon>
        <taxon>Fungi</taxon>
        <taxon>Dikarya</taxon>
        <taxon>Ascomycota</taxon>
        <taxon>Pezizomycotina</taxon>
        <taxon>Sordariomycetes</taxon>
        <taxon>Hypocreomycetidae</taxon>
        <taxon>Hypocreales</taxon>
        <taxon>Hypocreaceae</taxon>
        <taxon>Trichoderma</taxon>
    </lineage>
</organism>
<proteinExistence type="predicted"/>
<gene>
    <name evidence="2" type="ORF">M440DRAFT_93477</name>
</gene>
<evidence type="ECO:0000313" key="3">
    <source>
        <dbReference type="Proteomes" id="UP000240760"/>
    </source>
</evidence>